<dbReference type="PANTHER" id="PTHR12526">
    <property type="entry name" value="GLYCOSYLTRANSFERASE"/>
    <property type="match status" value="1"/>
</dbReference>
<sequence>MSTPPESMPAMDRPLPHLLLFEPDVGGHHADYLDHLLTHWLELTRRAQDGYPPARLSVVTAPAFADQHGDLVRRFSAPTLAWVMLAPQEVDEMRQATGLVQASMARWRLAIRYATRLAADHCLLMYADHHQLPLALQRRAPCPVSGIYFRPTFHYEGLTGHRFSWQERLRAWRQQALIRAALANPSLACLFCLDPYAAESLDPHGQQVVHVPDPVRVPSVEEAQVEALKQCLGLESGRQVFLLFGDFRGMDNWRRKGVEPLLAALGLLSPEVARRTAVLLAGRQEPSDEARLTQAVQALCQQLPLQVVNQPGYLPEEQVQALFHLADVVLIPYQRHVGMSGQLVRAAAAGRPVLASDYGLVGALVREHRLGLAVECGEPAALAAALARFVVEGAPPDFEPQVARAWGLAHHGEAFAHRIFSRILGRLEAGSP</sequence>
<evidence type="ECO:0000313" key="1">
    <source>
        <dbReference type="EMBL" id="TQE97009.1"/>
    </source>
</evidence>
<dbReference type="SUPFAM" id="SSF53756">
    <property type="entry name" value="UDP-Glycosyltransferase/glycogen phosphorylase"/>
    <property type="match status" value="1"/>
</dbReference>
<dbReference type="EMBL" id="VIGC01000005">
    <property type="protein sequence ID" value="TQE97009.1"/>
    <property type="molecule type" value="Genomic_DNA"/>
</dbReference>
<reference evidence="1 2" key="1">
    <citation type="submission" date="2019-06" db="EMBL/GenBank/DDBJ databases">
        <title>Genome sequence of Litorilinea aerophila BAA-2444.</title>
        <authorList>
            <person name="Maclea K.S."/>
            <person name="Maurais E.G."/>
            <person name="Iannazzi L.C."/>
        </authorList>
    </citation>
    <scope>NUCLEOTIDE SEQUENCE [LARGE SCALE GENOMIC DNA]</scope>
    <source>
        <strain evidence="1 2">ATCC BAA-2444</strain>
    </source>
</reference>
<name>A0A540VJR3_9CHLR</name>
<dbReference type="RefSeq" id="WP_141608994.1">
    <property type="nucleotide sequence ID" value="NZ_VIGC02000005.1"/>
</dbReference>
<protein>
    <submittedName>
        <fullName evidence="1">Glycosyltransferase family 4 protein</fullName>
    </submittedName>
</protein>
<organism evidence="1 2">
    <name type="scientific">Litorilinea aerophila</name>
    <dbReference type="NCBI Taxonomy" id="1204385"/>
    <lineage>
        <taxon>Bacteria</taxon>
        <taxon>Bacillati</taxon>
        <taxon>Chloroflexota</taxon>
        <taxon>Caldilineae</taxon>
        <taxon>Caldilineales</taxon>
        <taxon>Caldilineaceae</taxon>
        <taxon>Litorilinea</taxon>
    </lineage>
</organism>
<keyword evidence="2" id="KW-1185">Reference proteome</keyword>
<gene>
    <name evidence="1" type="ORF">FKZ61_05055</name>
</gene>
<comment type="caution">
    <text evidence="1">The sequence shown here is derived from an EMBL/GenBank/DDBJ whole genome shotgun (WGS) entry which is preliminary data.</text>
</comment>
<dbReference type="OrthoDB" id="7826001at2"/>
<dbReference type="GO" id="GO:0016740">
    <property type="term" value="F:transferase activity"/>
    <property type="evidence" value="ECO:0007669"/>
    <property type="project" value="UniProtKB-KW"/>
</dbReference>
<dbReference type="InParanoid" id="A0A540VJR3"/>
<proteinExistence type="predicted"/>
<evidence type="ECO:0000313" key="2">
    <source>
        <dbReference type="Proteomes" id="UP000317371"/>
    </source>
</evidence>
<dbReference type="AlphaFoldDB" id="A0A540VJR3"/>
<dbReference type="Pfam" id="PF13692">
    <property type="entry name" value="Glyco_trans_1_4"/>
    <property type="match status" value="1"/>
</dbReference>
<dbReference type="Proteomes" id="UP000317371">
    <property type="component" value="Unassembled WGS sequence"/>
</dbReference>
<accession>A0A540VJR3</accession>
<keyword evidence="1" id="KW-0808">Transferase</keyword>
<dbReference type="Gene3D" id="3.40.50.2000">
    <property type="entry name" value="Glycogen Phosphorylase B"/>
    <property type="match status" value="1"/>
</dbReference>